<proteinExistence type="predicted"/>
<gene>
    <name evidence="2" type="ORF">MRX98_20675</name>
</gene>
<dbReference type="PANTHER" id="PTHR43245">
    <property type="entry name" value="BIFUNCTIONAL POLYMYXIN RESISTANCE PROTEIN ARNA"/>
    <property type="match status" value="1"/>
</dbReference>
<dbReference type="SUPFAM" id="SSF51735">
    <property type="entry name" value="NAD(P)-binding Rossmann-fold domains"/>
    <property type="match status" value="1"/>
</dbReference>
<name>A0AA41RDW1_9BACT</name>
<organism evidence="2 3">
    <name type="scientific">Desulfatitalea alkaliphila</name>
    <dbReference type="NCBI Taxonomy" id="2929485"/>
    <lineage>
        <taxon>Bacteria</taxon>
        <taxon>Pseudomonadati</taxon>
        <taxon>Thermodesulfobacteriota</taxon>
        <taxon>Desulfobacteria</taxon>
        <taxon>Desulfobacterales</taxon>
        <taxon>Desulfosarcinaceae</taxon>
        <taxon>Desulfatitalea</taxon>
    </lineage>
</organism>
<reference evidence="2" key="1">
    <citation type="submission" date="2022-04" db="EMBL/GenBank/DDBJ databases">
        <title>Desulfatitalea alkaliphila sp. nov., a novel anaerobic sulfate-reducing bacterium isolated from terrestrial mud volcano, Taman Peninsula, Russia.</title>
        <authorList>
            <person name="Khomyakova M.A."/>
            <person name="Merkel A.Y."/>
            <person name="Slobodkin A.I."/>
        </authorList>
    </citation>
    <scope>NUCLEOTIDE SEQUENCE</scope>
    <source>
        <strain evidence="2">M08but</strain>
    </source>
</reference>
<dbReference type="InterPro" id="IPR036291">
    <property type="entry name" value="NAD(P)-bd_dom_sf"/>
</dbReference>
<keyword evidence="3" id="KW-1185">Reference proteome</keyword>
<dbReference type="EMBL" id="JALJRB010000039">
    <property type="protein sequence ID" value="MCJ8503003.1"/>
    <property type="molecule type" value="Genomic_DNA"/>
</dbReference>
<accession>A0AA41RDW1</accession>
<dbReference type="RefSeq" id="WP_246914663.1">
    <property type="nucleotide sequence ID" value="NZ_JALJRB010000039.1"/>
</dbReference>
<dbReference type="Gene3D" id="3.40.50.720">
    <property type="entry name" value="NAD(P)-binding Rossmann-like Domain"/>
    <property type="match status" value="1"/>
</dbReference>
<evidence type="ECO:0000313" key="3">
    <source>
        <dbReference type="Proteomes" id="UP001165427"/>
    </source>
</evidence>
<protein>
    <submittedName>
        <fullName evidence="2">NAD-dependent epimerase/dehydratase family protein</fullName>
    </submittedName>
</protein>
<dbReference type="AlphaFoldDB" id="A0AA41RDW1"/>
<dbReference type="InterPro" id="IPR001509">
    <property type="entry name" value="Epimerase_deHydtase"/>
</dbReference>
<comment type="caution">
    <text evidence="2">The sequence shown here is derived from an EMBL/GenBank/DDBJ whole genome shotgun (WGS) entry which is preliminary data.</text>
</comment>
<dbReference type="Proteomes" id="UP001165427">
    <property type="component" value="Unassembled WGS sequence"/>
</dbReference>
<dbReference type="InterPro" id="IPR050177">
    <property type="entry name" value="Lipid_A_modif_metabolic_enz"/>
</dbReference>
<dbReference type="Pfam" id="PF01370">
    <property type="entry name" value="Epimerase"/>
    <property type="match status" value="1"/>
</dbReference>
<evidence type="ECO:0000259" key="1">
    <source>
        <dbReference type="Pfam" id="PF01370"/>
    </source>
</evidence>
<evidence type="ECO:0000313" key="2">
    <source>
        <dbReference type="EMBL" id="MCJ8503003.1"/>
    </source>
</evidence>
<feature type="domain" description="NAD-dependent epimerase/dehydratase" evidence="1">
    <location>
        <begin position="6"/>
        <end position="233"/>
    </location>
</feature>
<sequence>MSGPTVLVTGATGFLGSRLVAQLTRQGFRVRAFVRRTSNTARLQATAAMLHFGDVKDVESLSSAMKGVTVVVHAAADTSGDAQSGQLITVQGTRNVIQAAMAGGIRQLIYLSSCSVYGITDCQPWQRIDETGPIERHPEMRGHYSEAKLKAEQDVLAAMGKGALKVTCLRPGTIWGPGGETFTPMMGFKVGRRLIGIIGSGRFILPLVYLDNLVAAILTCIDHPGAYDQIFNVVDPTPVDKNTYTRKVLKPLFPGALFFRIPYWALYATVACQEVVFKALGRRPVLSRYRLVSSQRPVKVEGGKIARQLGWSPPMGFDAAVQEVLRFERGQG</sequence>